<dbReference type="PANTHER" id="PTHR30336">
    <property type="entry name" value="INNER MEMBRANE PROTEIN, PROBABLE PERMEASE"/>
    <property type="match status" value="1"/>
</dbReference>
<feature type="domain" description="DUF218" evidence="2">
    <location>
        <begin position="48"/>
        <end position="187"/>
    </location>
</feature>
<reference evidence="3" key="1">
    <citation type="submission" date="2019-09" db="EMBL/GenBank/DDBJ databases">
        <title>In-depth cultivation of the pig gut microbiome towards novel bacterial diversity and tailored functional studies.</title>
        <authorList>
            <person name="Wylensek D."/>
            <person name="Hitch T.C.A."/>
            <person name="Clavel T."/>
        </authorList>
    </citation>
    <scope>NUCLEOTIDE SEQUENCE</scope>
    <source>
        <strain evidence="3">RF-744-FAT-WT-3</strain>
    </source>
</reference>
<gene>
    <name evidence="3" type="ORF">FYJ66_03625</name>
</gene>
<dbReference type="RefSeq" id="WP_154572159.1">
    <property type="nucleotide sequence ID" value="NZ_VUNB01000003.1"/>
</dbReference>
<evidence type="ECO:0000259" key="2">
    <source>
        <dbReference type="Pfam" id="PF02698"/>
    </source>
</evidence>
<dbReference type="EMBL" id="VUNB01000003">
    <property type="protein sequence ID" value="MST68679.1"/>
    <property type="molecule type" value="Genomic_DNA"/>
</dbReference>
<dbReference type="CDD" id="cd06259">
    <property type="entry name" value="YdcF-like"/>
    <property type="match status" value="1"/>
</dbReference>
<organism evidence="3">
    <name type="scientific">Baileyella intestinalis</name>
    <dbReference type="NCBI Taxonomy" id="2606709"/>
    <lineage>
        <taxon>Bacteria</taxon>
        <taxon>Bacillati</taxon>
        <taxon>Bacillota</taxon>
        <taxon>Clostridia</taxon>
        <taxon>Peptostreptococcales</taxon>
        <taxon>Anaerovoracaceae</taxon>
        <taxon>Baileyella</taxon>
    </lineage>
</organism>
<dbReference type="InterPro" id="IPR014729">
    <property type="entry name" value="Rossmann-like_a/b/a_fold"/>
</dbReference>
<accession>A0A6A8M8W4</accession>
<protein>
    <recommendedName>
        <fullName evidence="2">DUF218 domain-containing protein</fullName>
    </recommendedName>
</protein>
<name>A0A6A8M8W4_9FIRM</name>
<dbReference type="InterPro" id="IPR003848">
    <property type="entry name" value="DUF218"/>
</dbReference>
<proteinExistence type="predicted"/>
<keyword evidence="1" id="KW-0472">Membrane</keyword>
<keyword evidence="1" id="KW-1133">Transmembrane helix</keyword>
<keyword evidence="1" id="KW-0812">Transmembrane</keyword>
<dbReference type="Gene3D" id="3.40.50.620">
    <property type="entry name" value="HUPs"/>
    <property type="match status" value="1"/>
</dbReference>
<dbReference type="Pfam" id="PF02698">
    <property type="entry name" value="DUF218"/>
    <property type="match status" value="1"/>
</dbReference>
<dbReference type="InterPro" id="IPR051599">
    <property type="entry name" value="Cell_Envelope_Assoc"/>
</dbReference>
<dbReference type="PANTHER" id="PTHR30336:SF6">
    <property type="entry name" value="INTEGRAL MEMBRANE PROTEIN"/>
    <property type="match status" value="1"/>
</dbReference>
<dbReference type="GO" id="GO:0005886">
    <property type="term" value="C:plasma membrane"/>
    <property type="evidence" value="ECO:0007669"/>
    <property type="project" value="TreeGrafter"/>
</dbReference>
<comment type="caution">
    <text evidence="3">The sequence shown here is derived from an EMBL/GenBank/DDBJ whole genome shotgun (WGS) entry which is preliminary data.</text>
</comment>
<feature type="transmembrane region" description="Helical" evidence="1">
    <location>
        <begin position="12"/>
        <end position="32"/>
    </location>
</feature>
<sequence>MLKLFKIIFKGILLVLAATVLLNAAVLLTGYLNMDSEYSPESSGKNPDCILVLGAAVRPDGTPSKALQARLDTGIRLYKAGAAKKLLLSGDNGQTNYNEVESMKDYVLAAGVPSEDIFLDHAGFSTYESMYRARDVFKVKNPIIVTQKYHEYRALFTARMLGLHPIGVPCSTSTISKSSDQNVREYLARCKAVFQCIAKPKPTFLGSAIPISGNGTASW</sequence>
<dbReference type="AlphaFoldDB" id="A0A6A8M8W4"/>
<evidence type="ECO:0000313" key="3">
    <source>
        <dbReference type="EMBL" id="MST68679.1"/>
    </source>
</evidence>
<evidence type="ECO:0000256" key="1">
    <source>
        <dbReference type="SAM" id="Phobius"/>
    </source>
</evidence>